<dbReference type="Proteomes" id="UP000824334">
    <property type="component" value="Chromosome"/>
</dbReference>
<keyword evidence="1" id="KW-0732">Signal</keyword>
<accession>A0ABX8TGP3</accession>
<name>A0ABX8TGP3_9CAUL</name>
<evidence type="ECO:0000313" key="3">
    <source>
        <dbReference type="Proteomes" id="UP000824334"/>
    </source>
</evidence>
<dbReference type="RefSeq" id="WP_219353180.1">
    <property type="nucleotide sequence ID" value="NZ_CP080034.1"/>
</dbReference>
<reference evidence="2 3" key="1">
    <citation type="submission" date="2021-07" db="EMBL/GenBank/DDBJ databases">
        <title>Isolation and characterization of bacteria from a gold mining with a capacity of golden bioaccumulation.</title>
        <authorList>
            <person name="Yang X.J."/>
        </authorList>
    </citation>
    <scope>NUCLEOTIDE SEQUENCE [LARGE SCALE GENOMIC DNA]</scope>
    <source>
        <strain evidence="2 3">Au29</strain>
    </source>
</reference>
<evidence type="ECO:0000256" key="1">
    <source>
        <dbReference type="SAM" id="SignalP"/>
    </source>
</evidence>
<sequence length="241" mass="26017">MKVKTSTLVASAALIIALTPAAYARAQSVQEIVVTATRAATWDADDVPTIQLPRRADNLIVEVRVVNDTRDTVGRRSEITQTLRRMSQLAASRSDIALSIDNDGLLVPLTENMVSTLTLGVDGNRADTSVARVIVKTPIRTDDTLDRASGRIEAFVKGVEQAGRSLATISGSWNLSLIDPPQYRPAILTLLATDSRSVAATFGEGYAVEVDGLSNQVTWRQSGPLELSLFIPYKMKVTPKP</sequence>
<dbReference type="GeneID" id="94377186"/>
<protein>
    <recommendedName>
        <fullName evidence="4">TonB-dependent receptor</fullName>
    </recommendedName>
</protein>
<gene>
    <name evidence="2" type="ORF">KWG56_17980</name>
</gene>
<feature type="signal peptide" evidence="1">
    <location>
        <begin position="1"/>
        <end position="24"/>
    </location>
</feature>
<proteinExistence type="predicted"/>
<feature type="chain" id="PRO_5045187551" description="TonB-dependent receptor" evidence="1">
    <location>
        <begin position="25"/>
        <end position="241"/>
    </location>
</feature>
<organism evidence="2 3">
    <name type="scientific">Brevundimonas nasdae</name>
    <dbReference type="NCBI Taxonomy" id="172043"/>
    <lineage>
        <taxon>Bacteria</taxon>
        <taxon>Pseudomonadati</taxon>
        <taxon>Pseudomonadota</taxon>
        <taxon>Alphaproteobacteria</taxon>
        <taxon>Caulobacterales</taxon>
        <taxon>Caulobacteraceae</taxon>
        <taxon>Brevundimonas</taxon>
    </lineage>
</organism>
<dbReference type="EMBL" id="CP080034">
    <property type="protein sequence ID" value="QYC10403.1"/>
    <property type="molecule type" value="Genomic_DNA"/>
</dbReference>
<evidence type="ECO:0000313" key="2">
    <source>
        <dbReference type="EMBL" id="QYC10403.1"/>
    </source>
</evidence>
<evidence type="ECO:0008006" key="4">
    <source>
        <dbReference type="Google" id="ProtNLM"/>
    </source>
</evidence>
<keyword evidence="3" id="KW-1185">Reference proteome</keyword>